<feature type="transmembrane region" description="Helical" evidence="7">
    <location>
        <begin position="111"/>
        <end position="132"/>
    </location>
</feature>
<keyword evidence="5 7" id="KW-1133">Transmembrane helix</keyword>
<dbReference type="InterPro" id="IPR011701">
    <property type="entry name" value="MFS"/>
</dbReference>
<evidence type="ECO:0000256" key="4">
    <source>
        <dbReference type="ARBA" id="ARBA00022692"/>
    </source>
</evidence>
<keyword evidence="4 7" id="KW-0812">Transmembrane</keyword>
<comment type="subcellular location">
    <subcellularLocation>
        <location evidence="1">Cell membrane</location>
        <topology evidence="1">Multi-pass membrane protein</topology>
    </subcellularLocation>
</comment>
<evidence type="ECO:0000256" key="1">
    <source>
        <dbReference type="ARBA" id="ARBA00004651"/>
    </source>
</evidence>
<comment type="caution">
    <text evidence="9">The sequence shown here is derived from an EMBL/GenBank/DDBJ whole genome shotgun (WGS) entry which is preliminary data.</text>
</comment>
<organism evidence="9 10">
    <name type="scientific">Candidatus Ruania gallistercoris</name>
    <dbReference type="NCBI Taxonomy" id="2838746"/>
    <lineage>
        <taxon>Bacteria</taxon>
        <taxon>Bacillati</taxon>
        <taxon>Actinomycetota</taxon>
        <taxon>Actinomycetes</taxon>
        <taxon>Micrococcales</taxon>
        <taxon>Ruaniaceae</taxon>
        <taxon>Ruania</taxon>
    </lineage>
</organism>
<feature type="transmembrane region" description="Helical" evidence="7">
    <location>
        <begin position="86"/>
        <end position="105"/>
    </location>
</feature>
<feature type="transmembrane region" description="Helical" evidence="7">
    <location>
        <begin position="484"/>
        <end position="507"/>
    </location>
</feature>
<feature type="transmembrane region" description="Helical" evidence="7">
    <location>
        <begin position="144"/>
        <end position="166"/>
    </location>
</feature>
<feature type="transmembrane region" description="Helical" evidence="7">
    <location>
        <begin position="367"/>
        <end position="393"/>
    </location>
</feature>
<protein>
    <submittedName>
        <fullName evidence="9">MFS transporter</fullName>
    </submittedName>
</protein>
<feature type="transmembrane region" description="Helical" evidence="7">
    <location>
        <begin position="21"/>
        <end position="43"/>
    </location>
</feature>
<dbReference type="GO" id="GO:0022857">
    <property type="term" value="F:transmembrane transporter activity"/>
    <property type="evidence" value="ECO:0007669"/>
    <property type="project" value="InterPro"/>
</dbReference>
<feature type="transmembrane region" description="Helical" evidence="7">
    <location>
        <begin position="231"/>
        <end position="252"/>
    </location>
</feature>
<keyword evidence="2" id="KW-0813">Transport</keyword>
<reference evidence="9" key="1">
    <citation type="journal article" date="2021" name="PeerJ">
        <title>Extensive microbial diversity within the chicken gut microbiome revealed by metagenomics and culture.</title>
        <authorList>
            <person name="Gilroy R."/>
            <person name="Ravi A."/>
            <person name="Getino M."/>
            <person name="Pursley I."/>
            <person name="Horton D.L."/>
            <person name="Alikhan N.F."/>
            <person name="Baker D."/>
            <person name="Gharbi K."/>
            <person name="Hall N."/>
            <person name="Watson M."/>
            <person name="Adriaenssens E.M."/>
            <person name="Foster-Nyarko E."/>
            <person name="Jarju S."/>
            <person name="Secka A."/>
            <person name="Antonio M."/>
            <person name="Oren A."/>
            <person name="Chaudhuri R.R."/>
            <person name="La Ragione R."/>
            <person name="Hildebrand F."/>
            <person name="Pallen M.J."/>
        </authorList>
    </citation>
    <scope>NUCLEOTIDE SEQUENCE</scope>
    <source>
        <strain evidence="9">ChiGjej4B4-7305</strain>
    </source>
</reference>
<evidence type="ECO:0000256" key="6">
    <source>
        <dbReference type="ARBA" id="ARBA00023136"/>
    </source>
</evidence>
<dbReference type="Gene3D" id="1.20.1250.20">
    <property type="entry name" value="MFS general substrate transporter like domains"/>
    <property type="match status" value="1"/>
</dbReference>
<sequence length="528" mass="53577">MTTTTEPDSTARAGARQWAGLAVLALPTILLGLDNNVLFLALPHLSAELAPSGTQLLWITDIYGFMIAGLLITMGSLGDRIGRRRLLLAGAAAFGLASILTAYASSPEMLIGSRALLGIAGATLMPSTLALISSMFVNGKQRATAIAVWMSAFLIGGSAGPIVGGIMLDHFWWGSVFLLGVPVMVLLLAVGPILLPEARSGQSGPLDLVSVGLSIAAILPAVHGIKELASGGVGVVAILTLVAGAAAALLFVRRQRVLIARNRPPLVDLRLFGNRAFATALALLLLVMMIMGGALLFVTQYLQLVQELSALHAALWLLPSVAALSVGNMLAPTLGQRIRPGRLIAGSLLIVTVGLVILTQVPAESGLAWLIAGYGVTSLGMGPLATLGTDLVVGSAPLEQAGSASSLSETSSELGIALGVAVFGSVGAAVYHSRAVGEGAGDLPGAVRERVQDTLAGAVAEADRMAAGPAAELLTAARAAFTDGLHVVAGVGALAALSFALVALVVLRHVPASGEAPSEPQQGGDDHA</sequence>
<evidence type="ECO:0000256" key="5">
    <source>
        <dbReference type="ARBA" id="ARBA00022989"/>
    </source>
</evidence>
<dbReference type="CDD" id="cd17321">
    <property type="entry name" value="MFS_MMR_MDR_like"/>
    <property type="match status" value="1"/>
</dbReference>
<dbReference type="PROSITE" id="PS50850">
    <property type="entry name" value="MFS"/>
    <property type="match status" value="1"/>
</dbReference>
<name>A0A9D2J3S1_9MICO</name>
<evidence type="ECO:0000256" key="2">
    <source>
        <dbReference type="ARBA" id="ARBA00022448"/>
    </source>
</evidence>
<dbReference type="Proteomes" id="UP000824037">
    <property type="component" value="Unassembled WGS sequence"/>
</dbReference>
<dbReference type="GO" id="GO:0005886">
    <property type="term" value="C:plasma membrane"/>
    <property type="evidence" value="ECO:0007669"/>
    <property type="project" value="UniProtKB-SubCell"/>
</dbReference>
<keyword evidence="6 7" id="KW-0472">Membrane</keyword>
<feature type="transmembrane region" description="Helical" evidence="7">
    <location>
        <begin position="310"/>
        <end position="331"/>
    </location>
</feature>
<dbReference type="AlphaFoldDB" id="A0A9D2J3S1"/>
<dbReference type="PANTHER" id="PTHR42718:SF47">
    <property type="entry name" value="METHYL VIOLOGEN RESISTANCE PROTEIN SMVA"/>
    <property type="match status" value="1"/>
</dbReference>
<dbReference type="InterPro" id="IPR020846">
    <property type="entry name" value="MFS_dom"/>
</dbReference>
<feature type="transmembrane region" description="Helical" evidence="7">
    <location>
        <begin position="172"/>
        <end position="194"/>
    </location>
</feature>
<feature type="domain" description="Major facilitator superfamily (MFS) profile" evidence="8">
    <location>
        <begin position="20"/>
        <end position="510"/>
    </location>
</feature>
<evidence type="ECO:0000259" key="8">
    <source>
        <dbReference type="PROSITE" id="PS50850"/>
    </source>
</evidence>
<proteinExistence type="predicted"/>
<dbReference type="SUPFAM" id="SSF103473">
    <property type="entry name" value="MFS general substrate transporter"/>
    <property type="match status" value="1"/>
</dbReference>
<feature type="transmembrane region" description="Helical" evidence="7">
    <location>
        <begin position="206"/>
        <end position="225"/>
    </location>
</feature>
<dbReference type="PANTHER" id="PTHR42718">
    <property type="entry name" value="MAJOR FACILITATOR SUPERFAMILY MULTIDRUG TRANSPORTER MFSC"/>
    <property type="match status" value="1"/>
</dbReference>
<accession>A0A9D2J3S1</accession>
<evidence type="ECO:0000256" key="3">
    <source>
        <dbReference type="ARBA" id="ARBA00022475"/>
    </source>
</evidence>
<dbReference type="EMBL" id="DXBY01000085">
    <property type="protein sequence ID" value="HIZ35197.1"/>
    <property type="molecule type" value="Genomic_DNA"/>
</dbReference>
<feature type="transmembrane region" description="Helical" evidence="7">
    <location>
        <begin position="343"/>
        <end position="361"/>
    </location>
</feature>
<evidence type="ECO:0000256" key="7">
    <source>
        <dbReference type="SAM" id="Phobius"/>
    </source>
</evidence>
<evidence type="ECO:0000313" key="10">
    <source>
        <dbReference type="Proteomes" id="UP000824037"/>
    </source>
</evidence>
<dbReference type="Gene3D" id="1.20.1720.10">
    <property type="entry name" value="Multidrug resistance protein D"/>
    <property type="match status" value="1"/>
</dbReference>
<feature type="transmembrane region" description="Helical" evidence="7">
    <location>
        <begin position="55"/>
        <end position="74"/>
    </location>
</feature>
<feature type="transmembrane region" description="Helical" evidence="7">
    <location>
        <begin position="272"/>
        <end position="298"/>
    </location>
</feature>
<gene>
    <name evidence="9" type="ORF">H9815_05430</name>
</gene>
<keyword evidence="3" id="KW-1003">Cell membrane</keyword>
<dbReference type="Pfam" id="PF07690">
    <property type="entry name" value="MFS_1"/>
    <property type="match status" value="1"/>
</dbReference>
<evidence type="ECO:0000313" key="9">
    <source>
        <dbReference type="EMBL" id="HIZ35197.1"/>
    </source>
</evidence>
<reference evidence="9" key="2">
    <citation type="submission" date="2021-04" db="EMBL/GenBank/DDBJ databases">
        <authorList>
            <person name="Gilroy R."/>
        </authorList>
    </citation>
    <scope>NUCLEOTIDE SEQUENCE</scope>
    <source>
        <strain evidence="9">ChiGjej4B4-7305</strain>
    </source>
</reference>
<dbReference type="InterPro" id="IPR036259">
    <property type="entry name" value="MFS_trans_sf"/>
</dbReference>